<accession>F1Z3L2</accession>
<evidence type="ECO:0000256" key="1">
    <source>
        <dbReference type="SAM" id="SignalP"/>
    </source>
</evidence>
<dbReference type="InParanoid" id="F1Z3L2"/>
<dbReference type="AlphaFoldDB" id="F1Z3L2"/>
<dbReference type="InterPro" id="IPR036770">
    <property type="entry name" value="Ankyrin_rpt-contain_sf"/>
</dbReference>
<protein>
    <submittedName>
        <fullName evidence="2">Uncharacterized protein</fullName>
    </submittedName>
</protein>
<keyword evidence="1" id="KW-0732">Signal</keyword>
<proteinExistence type="predicted"/>
<dbReference type="Gene3D" id="1.25.40.20">
    <property type="entry name" value="Ankyrin repeat-containing domain"/>
    <property type="match status" value="1"/>
</dbReference>
<gene>
    <name evidence="2" type="ORF">Y88_1714</name>
</gene>
<reference evidence="2 3" key="1">
    <citation type="journal article" date="2012" name="J. Bacteriol.">
        <title>Draft Genome Sequence of Novosphingobium nitrogenifigens Y88T.</title>
        <authorList>
            <person name="Strabala T.J."/>
            <person name="Macdonald L."/>
            <person name="Liu V."/>
            <person name="Smit A.M."/>
        </authorList>
    </citation>
    <scope>NUCLEOTIDE SEQUENCE [LARGE SCALE GENOMIC DNA]</scope>
    <source>
        <strain evidence="2 3">DSM 19370</strain>
    </source>
</reference>
<sequence>MMIGLAAMFFPGLSTPARAQDDAPLPMASLVTGAVSDDARTLFCHTGAAALDEQGSTLPDPAQRAAAVDTAWRMRQRLSRLPARFAHPAPGTIDKDAARIINQVLADHVRAEPAIEPHVLIVRELGELGKACAGWLDHRRLAPLAPAERDDHAPDIVRLGYAEFRLSGRRAADIFGSTPAAVLARTLCAPAGHDAATLSREIAAFVAANGGKAALDRKVGPDDHGQSLLGWSVACANPVAASALLDAGADANLDLGHGDTAVGRAAALRDPAVLVTLLAHGGKAEGHDARHTFLENAWLAGHAGGHYAGFDAMIAAGADPDHLVAGIPALWDVVIAEQGWHWLAEHWSLVKDDKVALALRIEQFSENTLVPPDMIPDYRAVFARLKTDGVCLPIRLDVEYKTDAKGHLIQPDCPTHP</sequence>
<evidence type="ECO:0000313" key="3">
    <source>
        <dbReference type="Proteomes" id="UP000004728"/>
    </source>
</evidence>
<organism evidence="2 3">
    <name type="scientific">Novosphingobium nitrogenifigens DSM 19370</name>
    <dbReference type="NCBI Taxonomy" id="983920"/>
    <lineage>
        <taxon>Bacteria</taxon>
        <taxon>Pseudomonadati</taxon>
        <taxon>Pseudomonadota</taxon>
        <taxon>Alphaproteobacteria</taxon>
        <taxon>Sphingomonadales</taxon>
        <taxon>Sphingomonadaceae</taxon>
        <taxon>Novosphingobium</taxon>
    </lineage>
</organism>
<dbReference type="HOGENOM" id="CLU_658616_0_0_5"/>
<dbReference type="Proteomes" id="UP000004728">
    <property type="component" value="Unassembled WGS sequence"/>
</dbReference>
<dbReference type="SUPFAM" id="SSF48403">
    <property type="entry name" value="Ankyrin repeat"/>
    <property type="match status" value="1"/>
</dbReference>
<feature type="signal peptide" evidence="1">
    <location>
        <begin position="1"/>
        <end position="19"/>
    </location>
</feature>
<feature type="chain" id="PRO_5003274053" evidence="1">
    <location>
        <begin position="20"/>
        <end position="417"/>
    </location>
</feature>
<keyword evidence="3" id="KW-1185">Reference proteome</keyword>
<dbReference type="eggNOG" id="COG0666">
    <property type="taxonomic scope" value="Bacteria"/>
</dbReference>
<evidence type="ECO:0000313" key="2">
    <source>
        <dbReference type="EMBL" id="EGD60826.1"/>
    </source>
</evidence>
<comment type="caution">
    <text evidence="2">The sequence shown here is derived from an EMBL/GenBank/DDBJ whole genome shotgun (WGS) entry which is preliminary data.</text>
</comment>
<dbReference type="EMBL" id="AEWJ01000008">
    <property type="protein sequence ID" value="EGD60826.1"/>
    <property type="molecule type" value="Genomic_DNA"/>
</dbReference>
<name>F1Z3L2_9SPHN</name>
<dbReference type="STRING" id="983920.Y88_1714"/>